<name>A0ABQ4NAE8_9BACL</name>
<protein>
    <recommendedName>
        <fullName evidence="3">KTSC domain-containing protein</fullName>
    </recommendedName>
</protein>
<gene>
    <name evidence="1" type="ORF">PACILC2_34590</name>
</gene>
<sequence length="61" mass="7149">MIRIGRPLAHNTFAVYVNGTQLVEIIYARSRQQAYEWARRTYGDGAYIMMNVQARDITLER</sequence>
<comment type="caution">
    <text evidence="1">The sequence shown here is derived from an EMBL/GenBank/DDBJ whole genome shotgun (WGS) entry which is preliminary data.</text>
</comment>
<evidence type="ECO:0008006" key="3">
    <source>
        <dbReference type="Google" id="ProtNLM"/>
    </source>
</evidence>
<dbReference type="Proteomes" id="UP000680304">
    <property type="component" value="Unassembled WGS sequence"/>
</dbReference>
<proteinExistence type="predicted"/>
<evidence type="ECO:0000313" key="1">
    <source>
        <dbReference type="EMBL" id="GIQ64891.1"/>
    </source>
</evidence>
<accession>A0ABQ4NAE8</accession>
<organism evidence="1 2">
    <name type="scientific">Paenibacillus cisolokensis</name>
    <dbReference type="NCBI Taxonomy" id="1658519"/>
    <lineage>
        <taxon>Bacteria</taxon>
        <taxon>Bacillati</taxon>
        <taxon>Bacillota</taxon>
        <taxon>Bacilli</taxon>
        <taxon>Bacillales</taxon>
        <taxon>Paenibacillaceae</taxon>
        <taxon>Paenibacillus</taxon>
    </lineage>
</organism>
<dbReference type="EMBL" id="BOVJ01000110">
    <property type="protein sequence ID" value="GIQ64891.1"/>
    <property type="molecule type" value="Genomic_DNA"/>
</dbReference>
<evidence type="ECO:0000313" key="2">
    <source>
        <dbReference type="Proteomes" id="UP000680304"/>
    </source>
</evidence>
<reference evidence="1 2" key="1">
    <citation type="submission" date="2021-04" db="EMBL/GenBank/DDBJ databases">
        <title>Draft genome sequence of Paenibacillus cisolokensis, LC2-13A.</title>
        <authorList>
            <person name="Uke A."/>
            <person name="Chhe C."/>
            <person name="Baramee S."/>
            <person name="Kosugi A."/>
        </authorList>
    </citation>
    <scope>NUCLEOTIDE SEQUENCE [LARGE SCALE GENOMIC DNA]</scope>
    <source>
        <strain evidence="1 2">LC2-13A</strain>
    </source>
</reference>
<keyword evidence="2" id="KW-1185">Reference proteome</keyword>